<accession>A0AAX3SGX1</accession>
<gene>
    <name evidence="1" type="ORF">PYR84_20395</name>
</gene>
<dbReference type="SUPFAM" id="SSF88723">
    <property type="entry name" value="PIN domain-like"/>
    <property type="match status" value="1"/>
</dbReference>
<evidence type="ECO:0000313" key="2">
    <source>
        <dbReference type="Proteomes" id="UP001219066"/>
    </source>
</evidence>
<dbReference type="Proteomes" id="UP001219066">
    <property type="component" value="Chromosome"/>
</dbReference>
<protein>
    <submittedName>
        <fullName evidence="1">PIN domain-containing protein</fullName>
    </submittedName>
</protein>
<proteinExistence type="predicted"/>
<reference evidence="1" key="1">
    <citation type="submission" date="2023-03" db="EMBL/GenBank/DDBJ databases">
        <title>Synergistic degradation of erythromycin by symbiotic bacteria Ery-6A and Ery-6B and application in simulated water remediation.</title>
        <authorList>
            <person name="Xu S."/>
        </authorList>
    </citation>
    <scope>NUCLEOTIDE SEQUENCE</scope>
    <source>
        <strain evidence="1">Ery-6A</strain>
    </source>
</reference>
<dbReference type="EMBL" id="CP120956">
    <property type="protein sequence ID" value="WFF79292.1"/>
    <property type="molecule type" value="Genomic_DNA"/>
</dbReference>
<dbReference type="Gene3D" id="3.40.50.1010">
    <property type="entry name" value="5'-nuclease"/>
    <property type="match status" value="1"/>
</dbReference>
<dbReference type="InterPro" id="IPR029060">
    <property type="entry name" value="PIN-like_dom_sf"/>
</dbReference>
<name>A0AAX3SGX1_9BURK</name>
<dbReference type="AlphaFoldDB" id="A0AAX3SGX1"/>
<dbReference type="RefSeq" id="WP_169804700.1">
    <property type="nucleotide sequence ID" value="NZ_CP120956.1"/>
</dbReference>
<evidence type="ECO:0000313" key="1">
    <source>
        <dbReference type="EMBL" id="WFF79292.1"/>
    </source>
</evidence>
<sequence length="149" mass="16550">MDYLLKTIAANKARILLPTPVISEFMVHGGPDREKRLNLINSSRAFTIAPFDLRAAIECSLIETVTSKSKVISDFNQETKAKVKFDRQILATAISRKANTIYTGDKQLASKAKQCGLAAFLTWELELPPEKPKSPQFEITFSPPTPEAL</sequence>
<organism evidence="1 2">
    <name type="scientific">Delftia tsuruhatensis</name>
    <dbReference type="NCBI Taxonomy" id="180282"/>
    <lineage>
        <taxon>Bacteria</taxon>
        <taxon>Pseudomonadati</taxon>
        <taxon>Pseudomonadota</taxon>
        <taxon>Betaproteobacteria</taxon>
        <taxon>Burkholderiales</taxon>
        <taxon>Comamonadaceae</taxon>
        <taxon>Delftia</taxon>
    </lineage>
</organism>